<dbReference type="Gene3D" id="2.130.10.10">
    <property type="entry name" value="YVTN repeat-like/Quinoprotein amine dehydrogenase"/>
    <property type="match status" value="2"/>
</dbReference>
<feature type="transmembrane region" description="Helical" evidence="7">
    <location>
        <begin position="160"/>
        <end position="179"/>
    </location>
</feature>
<dbReference type="Proteomes" id="UP001152797">
    <property type="component" value="Unassembled WGS sequence"/>
</dbReference>
<evidence type="ECO:0000256" key="3">
    <source>
        <dbReference type="ARBA" id="ARBA00022692"/>
    </source>
</evidence>
<feature type="domain" description="Type II secretion system protein GspF" evidence="8">
    <location>
        <begin position="16"/>
        <end position="136"/>
    </location>
</feature>
<dbReference type="SUPFAM" id="SSF63829">
    <property type="entry name" value="Calcium-dependent phosphotriesterase"/>
    <property type="match status" value="1"/>
</dbReference>
<evidence type="ECO:0000256" key="5">
    <source>
        <dbReference type="ARBA" id="ARBA00022989"/>
    </source>
</evidence>
<dbReference type="OrthoDB" id="423498at2759"/>
<dbReference type="Pfam" id="PF08450">
    <property type="entry name" value="SGL"/>
    <property type="match status" value="1"/>
</dbReference>
<dbReference type="InterPro" id="IPR051262">
    <property type="entry name" value="SMP-30/CGR1_Lactonase"/>
</dbReference>
<dbReference type="InterPro" id="IPR015943">
    <property type="entry name" value="WD40/YVTN_repeat-like_dom_sf"/>
</dbReference>
<dbReference type="InterPro" id="IPR002372">
    <property type="entry name" value="PQQ_rpt_dom"/>
</dbReference>
<dbReference type="InterPro" id="IPR021720">
    <property type="entry name" value="Malectin_dom"/>
</dbReference>
<dbReference type="Gene3D" id="1.20.81.30">
    <property type="entry name" value="Type II secretion system (T2SS), domain F"/>
    <property type="match status" value="2"/>
</dbReference>
<comment type="caution">
    <text evidence="12">The sequence shown here is derived from an EMBL/GenBank/DDBJ whole genome shotgun (WGS) entry which is preliminary data.</text>
</comment>
<dbReference type="EMBL" id="CAMXCT010000001">
    <property type="protein sequence ID" value="CAI3971757.1"/>
    <property type="molecule type" value="Genomic_DNA"/>
</dbReference>
<keyword evidence="3 7" id="KW-0812">Transmembrane</keyword>
<dbReference type="InterPro" id="IPR018391">
    <property type="entry name" value="PQQ_b-propeller_rpt"/>
</dbReference>
<protein>
    <submittedName>
        <fullName evidence="14">Gluconolactonase (D-glucono-delta-lacton e lactonohydrolase) [Cleaved into: Gluconolactonase Gluconolactonase minor isoform]</fullName>
    </submittedName>
</protein>
<feature type="transmembrane region" description="Helical" evidence="7">
    <location>
        <begin position="117"/>
        <end position="140"/>
    </location>
</feature>
<feature type="transmembrane region" description="Helical" evidence="7">
    <location>
        <begin position="305"/>
        <end position="331"/>
    </location>
</feature>
<dbReference type="Gene3D" id="2.60.120.430">
    <property type="entry name" value="Galactose-binding lectin"/>
    <property type="match status" value="1"/>
</dbReference>
<evidence type="ECO:0000259" key="9">
    <source>
        <dbReference type="Pfam" id="PF08450"/>
    </source>
</evidence>
<dbReference type="InterPro" id="IPR029063">
    <property type="entry name" value="SAM-dependent_MTases_sf"/>
</dbReference>
<dbReference type="InterPro" id="IPR013658">
    <property type="entry name" value="SGL"/>
</dbReference>
<keyword evidence="6 7" id="KW-0472">Membrane</keyword>
<proteinExistence type="predicted"/>
<feature type="domain" description="Type II secretion system protein GspF" evidence="8">
    <location>
        <begin position="218"/>
        <end position="331"/>
    </location>
</feature>
<feature type="domain" description="Malectin" evidence="10">
    <location>
        <begin position="1856"/>
        <end position="1897"/>
    </location>
</feature>
<keyword evidence="5 7" id="KW-1133">Transmembrane helix</keyword>
<evidence type="ECO:0000313" key="12">
    <source>
        <dbReference type="EMBL" id="CAI3971757.1"/>
    </source>
</evidence>
<feature type="domain" description="Pyrrolo-quinoline quinone repeat" evidence="11">
    <location>
        <begin position="1501"/>
        <end position="1643"/>
    </location>
</feature>
<sequence length="1945" mass="213757">MFLSPRARLKPLAGMCRRMATSLEAGIDIRKVLARESDAQAPAAQQRVMRQIRDEVKVGHSLGDSINETGEFFPELFRELVTVGEETGQLAEVFRHLAKHYERQVALRRDFLKSISWPITQLFAAICTIGLLIWILGWIADSRGGEAFDVLGWGLMGERGAMIYFGIVGIVVVAVGVLIEASRRGAPWVAPLVRFAYRIPALGGALTTLALARMAWSMNLTLDTGMSLKKALPLGFRASGDPFHLVHLRRVVADVSRGTEIHEALSDTGAFPHDFLDAVRVGEQSGRLPEQMTLLSRQYEERAEAALATLTQIAGFAVWAIVAVFIIMLIFRIFSAYGSGDIVEFDAQVRPEGIVAFTEGPAWHPSGNVYFTDIFNNRVMRRDPQEVFHIERTPSGRANGLLFDREGRLMACEGADEGGMRRVTRMEPDGTLTVLADAYQGKKLNSPNDLAIDSKNRVYFTDPRYGDRSDMQQLDAEGKPVEGVYRIDPDGKIERVIGHEVQRPNGIAVSADDKWLFVVDNNNGTVDGNRKLWRFNLTEQGTIEPDSKKLLHDFGRGRGGDGMALDAKGRLYVAAGFNVPNLPLETTDNPAGIYVFTPEGEQVGFIPVLEDMVTNCTFGGPDLKTLYITAGHKLWSVPENRSLRFKPLPLATVASLREERKLLNLVESDACGRDDCNPRTSPIAKIFRAFETGYSKQCAEWPSSRDTCGRQAELLSQVVTWGWIVAVSVGLATAEDWPAWRHDAARSGISSEQLPEQLNLQWGLNLPANTPAWPEDVRIQFDAAYEPIVADGTMFIASAENDSLLAVDAATGERKWQFFADAPIRLAPVAHEGRVYFGSDDGFLYSVDAASGQQVWKLNLAPGDRRILGNDRLISVWPVRGGPVIADGKLYCTCGVWPFEGTFLYTVDVETGEKLDASETGEQPNYVDTTLPTMSPQGHLVVSDGRLFIPCGRAIPACVELDGGQFVTLRYDSRGRTDYHVTAYGPWVLHGDRFYNVDLGLVADEKGPRPVAEDDVLYTTDDDEVVAYDLSDPKVTEGKDRRGNPTKSLKVAEAWRLKLGEVCELPEFADIIERSRWLNEHPIMLSIKSGSRLYGFQHETVFAVELPQGDEPGKLIWKAKVNGTPASMLTADGRLYVVTKEGSINCFSGEEGKGTRQLLAHKVIESSDDKWQEAAGKLIETAGAKEGFAVVVGSGSGRLVDELIAQTDLRVIVVEGDQDKADELRQRLVEAGVYGHRVAVLASGPLNCTLPPYLANLVVGEELPAAAHEHPAEFTQWVYGILRPYGGTACMMLEDNQHQLLEGAVSELSLEGAKVTRHDGDLSTLTREGALAGSDPWTHEYGDAANTLMSQDQRVKAPLGLLWFGGPSSSGSLYYDRHDWGPSMVVIEGRIFIQGPEKLTAVDVYTGRVIWQRPVESGVSPGRRGNFVSTGHHLLGTPDSLYLGYSDRCLRLDPATGETLKELRPQNKDSQMGRIRVEGDVMVAEEFQDTEEDGELPVALVALDRKTGEQMWRTAAGFSFPFFAVGKDKVYCFDGVIEKLYQDWRRKGLIPEAAAERYVVALNLATGEELWRQPTEMIVTWLSYSPDLDVVVISNKAGVAAHQGKTGELMWSKVEEGQGFRGHPESVWDKVIVYNDRIIDQRGPGKSYYLETGLPIMATNPITGEPVAWEFTKSGHHCNYAIASPHLVTFRAAEAGFFDMVGNGTCRLDGFRSGCRNSLLPADGVLNAPNFAHGCICDYSLFTSLSFVNVPEADLWSYSALKAGDGPIRRVGINLAAPGDRRADNGTLWLDYPSVGGSSPDLDLEFKADKPKLLRRHARQMAGEGLRWVAASGIEGAESLRIPLNRPAEAQPVNCTVRLYFAELAAHQPGERVFDVSVQGRTVLEDFDIAAETVEQSGEEVSFSAPLPVVMKVFPAVEAVDAIVVDFAAKTGRPLVCGVEVVTEK</sequence>
<dbReference type="Pfam" id="PF13360">
    <property type="entry name" value="PQQ_2"/>
    <property type="match status" value="2"/>
</dbReference>
<evidence type="ECO:0000259" key="11">
    <source>
        <dbReference type="Pfam" id="PF13360"/>
    </source>
</evidence>
<comment type="subcellular location">
    <subcellularLocation>
        <location evidence="1">Cell membrane</location>
        <topology evidence="1">Multi-pass membrane protein</topology>
    </subcellularLocation>
</comment>
<keyword evidence="4" id="KW-0378">Hydrolase</keyword>
<keyword evidence="15" id="KW-1185">Reference proteome</keyword>
<dbReference type="SUPFAM" id="SSF50998">
    <property type="entry name" value="Quinoprotein alcohol dehydrogenase-like"/>
    <property type="match status" value="2"/>
</dbReference>
<evidence type="ECO:0000256" key="4">
    <source>
        <dbReference type="ARBA" id="ARBA00022801"/>
    </source>
</evidence>
<organism evidence="12">
    <name type="scientific">Cladocopium goreaui</name>
    <dbReference type="NCBI Taxonomy" id="2562237"/>
    <lineage>
        <taxon>Eukaryota</taxon>
        <taxon>Sar</taxon>
        <taxon>Alveolata</taxon>
        <taxon>Dinophyceae</taxon>
        <taxon>Suessiales</taxon>
        <taxon>Symbiodiniaceae</taxon>
        <taxon>Cladocopium</taxon>
    </lineage>
</organism>
<feature type="domain" description="Pyrrolo-quinoline quinone repeat" evidence="11">
    <location>
        <begin position="772"/>
        <end position="918"/>
    </location>
</feature>
<evidence type="ECO:0000256" key="7">
    <source>
        <dbReference type="SAM" id="Phobius"/>
    </source>
</evidence>
<feature type="domain" description="SMP-30/Gluconolactonase/LRE-like region" evidence="9">
    <location>
        <begin position="357"/>
        <end position="631"/>
    </location>
</feature>
<dbReference type="PANTHER" id="PTHR47572">
    <property type="entry name" value="LIPOPROTEIN-RELATED"/>
    <property type="match status" value="1"/>
</dbReference>
<name>A0A9P1BEG7_9DINO</name>
<dbReference type="InterPro" id="IPR011047">
    <property type="entry name" value="Quinoprotein_ADH-like_sf"/>
</dbReference>
<dbReference type="Gene3D" id="2.120.10.30">
    <property type="entry name" value="TolB, C-terminal domain"/>
    <property type="match status" value="1"/>
</dbReference>
<dbReference type="InterPro" id="IPR011042">
    <property type="entry name" value="6-blade_b-propeller_TolB-like"/>
</dbReference>
<dbReference type="Pfam" id="PF00482">
    <property type="entry name" value="T2SSF"/>
    <property type="match status" value="2"/>
</dbReference>
<accession>A0A9P1BEG7</accession>
<gene>
    <name evidence="12" type="ORF">C1SCF055_LOCUS347</name>
</gene>
<dbReference type="SMART" id="SM00564">
    <property type="entry name" value="PQQ"/>
    <property type="match status" value="8"/>
</dbReference>
<evidence type="ECO:0000256" key="6">
    <source>
        <dbReference type="ARBA" id="ARBA00023136"/>
    </source>
</evidence>
<dbReference type="GO" id="GO:0016787">
    <property type="term" value="F:hydrolase activity"/>
    <property type="evidence" value="ECO:0007669"/>
    <property type="project" value="UniProtKB-KW"/>
</dbReference>
<keyword evidence="2" id="KW-1003">Cell membrane</keyword>
<evidence type="ECO:0000256" key="2">
    <source>
        <dbReference type="ARBA" id="ARBA00022475"/>
    </source>
</evidence>
<reference evidence="12" key="1">
    <citation type="submission" date="2022-10" db="EMBL/GenBank/DDBJ databases">
        <authorList>
            <person name="Chen Y."/>
            <person name="Dougan E. K."/>
            <person name="Chan C."/>
            <person name="Rhodes N."/>
            <person name="Thang M."/>
        </authorList>
    </citation>
    <scope>NUCLEOTIDE SEQUENCE</scope>
</reference>
<evidence type="ECO:0000313" key="13">
    <source>
        <dbReference type="EMBL" id="CAL1125132.1"/>
    </source>
</evidence>
<evidence type="ECO:0000313" key="14">
    <source>
        <dbReference type="EMBL" id="CAL4759069.1"/>
    </source>
</evidence>
<dbReference type="Pfam" id="PF11721">
    <property type="entry name" value="Malectin"/>
    <property type="match status" value="1"/>
</dbReference>
<dbReference type="PANTHER" id="PTHR47572:SF4">
    <property type="entry name" value="LACTONASE DRP35"/>
    <property type="match status" value="1"/>
</dbReference>
<evidence type="ECO:0000259" key="10">
    <source>
        <dbReference type="Pfam" id="PF11721"/>
    </source>
</evidence>
<evidence type="ECO:0000259" key="8">
    <source>
        <dbReference type="Pfam" id="PF00482"/>
    </source>
</evidence>
<evidence type="ECO:0000256" key="1">
    <source>
        <dbReference type="ARBA" id="ARBA00004651"/>
    </source>
</evidence>
<dbReference type="GO" id="GO:0005886">
    <property type="term" value="C:plasma membrane"/>
    <property type="evidence" value="ECO:0007669"/>
    <property type="project" value="UniProtKB-SubCell"/>
</dbReference>
<dbReference type="EMBL" id="CAMXCT020000001">
    <property type="protein sequence ID" value="CAL1125132.1"/>
    <property type="molecule type" value="Genomic_DNA"/>
</dbReference>
<dbReference type="EMBL" id="CAMXCT030000001">
    <property type="protein sequence ID" value="CAL4759069.1"/>
    <property type="molecule type" value="Genomic_DNA"/>
</dbReference>
<dbReference type="InterPro" id="IPR042094">
    <property type="entry name" value="T2SS_GspF_sf"/>
</dbReference>
<dbReference type="SUPFAM" id="SSF53335">
    <property type="entry name" value="S-adenosyl-L-methionine-dependent methyltransferases"/>
    <property type="match status" value="1"/>
</dbReference>
<evidence type="ECO:0000313" key="15">
    <source>
        <dbReference type="Proteomes" id="UP001152797"/>
    </source>
</evidence>
<dbReference type="InterPro" id="IPR018076">
    <property type="entry name" value="T2SS_GspF_dom"/>
</dbReference>
<reference evidence="13" key="2">
    <citation type="submission" date="2024-04" db="EMBL/GenBank/DDBJ databases">
        <authorList>
            <person name="Chen Y."/>
            <person name="Shah S."/>
            <person name="Dougan E. K."/>
            <person name="Thang M."/>
            <person name="Chan C."/>
        </authorList>
    </citation>
    <scope>NUCLEOTIDE SEQUENCE [LARGE SCALE GENOMIC DNA]</scope>
</reference>